<dbReference type="GeneID" id="25160377"/>
<dbReference type="RefSeq" id="WP_050049458.1">
    <property type="nucleotide sequence ID" value="NZ_CP008875.1"/>
</dbReference>
<feature type="domain" description="DUF8030" evidence="2">
    <location>
        <begin position="45"/>
        <end position="145"/>
    </location>
</feature>
<name>A0A0F7PGK8_9EURY</name>
<feature type="region of interest" description="Disordered" evidence="1">
    <location>
        <begin position="115"/>
        <end position="146"/>
    </location>
</feature>
<proteinExistence type="predicted"/>
<dbReference type="OrthoDB" id="217673at2157"/>
<keyword evidence="3" id="KW-0614">Plasmid</keyword>
<dbReference type="PATRIC" id="fig|1604004.4.peg.2341"/>
<evidence type="ECO:0000313" key="3">
    <source>
        <dbReference type="EMBL" id="AKH98694.1"/>
    </source>
</evidence>
<dbReference type="KEGG" id="hsu:HLASF_3068"/>
<gene>
    <name evidence="3" type="ORF">HLASF_3068</name>
</gene>
<dbReference type="AlphaFoldDB" id="A0A0F7PGK8"/>
<feature type="compositionally biased region" description="Basic and acidic residues" evidence="1">
    <location>
        <begin position="1"/>
        <end position="12"/>
    </location>
</feature>
<dbReference type="Pfam" id="PF26073">
    <property type="entry name" value="DUF8030"/>
    <property type="match status" value="1"/>
</dbReference>
<accession>A0A0F7PGK8</accession>
<dbReference type="HOGENOM" id="CLU_150432_0_0_2"/>
<feature type="region of interest" description="Disordered" evidence="1">
    <location>
        <begin position="1"/>
        <end position="25"/>
    </location>
</feature>
<sequence length="146" mass="16161">MASERISEKRSADQAGTNPDGEAPWADIEVTVPTDRDHASVVALVECALVELTHEAVGAVFVSRQVGRSTRTQYVAVDDVGEQFQKRHFDDRLGWHETTVPRRTVRDELITQLTQSASPMTEHPREAAASEPDTFAVKPVRELQAP</sequence>
<dbReference type="EMBL" id="CP008875">
    <property type="protein sequence ID" value="AKH98694.1"/>
    <property type="molecule type" value="Genomic_DNA"/>
</dbReference>
<evidence type="ECO:0000313" key="4">
    <source>
        <dbReference type="Proteomes" id="UP000069906"/>
    </source>
</evidence>
<geneLocation type="plasmid" evidence="3 4">
    <name>pHSR2-01</name>
</geneLocation>
<evidence type="ECO:0000259" key="2">
    <source>
        <dbReference type="Pfam" id="PF26073"/>
    </source>
</evidence>
<protein>
    <recommendedName>
        <fullName evidence="2">DUF8030 domain-containing protein</fullName>
    </recommendedName>
</protein>
<evidence type="ECO:0000256" key="1">
    <source>
        <dbReference type="SAM" id="MobiDB-lite"/>
    </source>
</evidence>
<dbReference type="InterPro" id="IPR058343">
    <property type="entry name" value="DUF8030"/>
</dbReference>
<reference evidence="3 4" key="1">
    <citation type="submission" date="2014-06" db="EMBL/GenBank/DDBJ databases">
        <title>Secret life of haloarchaea: discovery of obligatory anaerobic haloarchaea growing by dissimilatory sulfur reduction.</title>
        <authorList>
            <person name="Sorokin D.Y."/>
            <person name="Kublanov I.V."/>
            <person name="Gavrilov S.N."/>
            <person name="Ferrer M."/>
            <person name="Golyshin P.N."/>
            <person name="Messina E."/>
            <person name="La Cono V."/>
            <person name="Yakimov M.M."/>
        </authorList>
    </citation>
    <scope>NUCLEOTIDE SEQUENCE [LARGE SCALE GENOMIC DNA]</scope>
    <source>
        <strain evidence="3 4">HSR2</strain>
        <plasmid evidence="3 4">pHSR2-01</plasmid>
    </source>
</reference>
<organism evidence="3 4">
    <name type="scientific">Halanaeroarchaeum sulfurireducens</name>
    <dbReference type="NCBI Taxonomy" id="1604004"/>
    <lineage>
        <taxon>Archaea</taxon>
        <taxon>Methanobacteriati</taxon>
        <taxon>Methanobacteriota</taxon>
        <taxon>Stenosarchaea group</taxon>
        <taxon>Halobacteria</taxon>
        <taxon>Halobacteriales</taxon>
        <taxon>Halobacteriaceae</taxon>
        <taxon>Halanaeroarchaeum</taxon>
    </lineage>
</organism>
<keyword evidence="4" id="KW-1185">Reference proteome</keyword>
<dbReference type="Proteomes" id="UP000069906">
    <property type="component" value="Plasmid pHSR2-01"/>
</dbReference>